<evidence type="ECO:0000313" key="1">
    <source>
        <dbReference type="EMBL" id="GAJ11014.1"/>
    </source>
</evidence>
<dbReference type="AlphaFoldDB" id="X1U0K2"/>
<dbReference type="EMBL" id="BARW01025659">
    <property type="protein sequence ID" value="GAJ11014.1"/>
    <property type="molecule type" value="Genomic_DNA"/>
</dbReference>
<protein>
    <submittedName>
        <fullName evidence="1">Uncharacterized protein</fullName>
    </submittedName>
</protein>
<accession>X1U0K2</accession>
<feature type="non-terminal residue" evidence="1">
    <location>
        <position position="1"/>
    </location>
</feature>
<proteinExistence type="predicted"/>
<gene>
    <name evidence="1" type="ORF">S12H4_42006</name>
</gene>
<name>X1U0K2_9ZZZZ</name>
<comment type="caution">
    <text evidence="1">The sequence shown here is derived from an EMBL/GenBank/DDBJ whole genome shotgun (WGS) entry which is preliminary data.</text>
</comment>
<sequence length="83" mass="9411">PSLFFLRGPETYEFVFSGIVPVRRFLRIDVFNSHVANTANLISMMEAGLVTEAAWKMLEAIYLKPIAEHAQEKAEELTGRPFP</sequence>
<reference evidence="1" key="1">
    <citation type="journal article" date="2014" name="Front. Microbiol.">
        <title>High frequency of phylogenetically diverse reductive dehalogenase-homologous genes in deep subseafloor sedimentary metagenomes.</title>
        <authorList>
            <person name="Kawai M."/>
            <person name="Futagami T."/>
            <person name="Toyoda A."/>
            <person name="Takaki Y."/>
            <person name="Nishi S."/>
            <person name="Hori S."/>
            <person name="Arai W."/>
            <person name="Tsubouchi T."/>
            <person name="Morono Y."/>
            <person name="Uchiyama I."/>
            <person name="Ito T."/>
            <person name="Fujiyama A."/>
            <person name="Inagaki F."/>
            <person name="Takami H."/>
        </authorList>
    </citation>
    <scope>NUCLEOTIDE SEQUENCE</scope>
    <source>
        <strain evidence="1">Expedition CK06-06</strain>
    </source>
</reference>
<organism evidence="1">
    <name type="scientific">marine sediment metagenome</name>
    <dbReference type="NCBI Taxonomy" id="412755"/>
    <lineage>
        <taxon>unclassified sequences</taxon>
        <taxon>metagenomes</taxon>
        <taxon>ecological metagenomes</taxon>
    </lineage>
</organism>